<evidence type="ECO:0000259" key="2">
    <source>
        <dbReference type="Pfam" id="PF13473"/>
    </source>
</evidence>
<dbReference type="InterPro" id="IPR008972">
    <property type="entry name" value="Cupredoxin"/>
</dbReference>
<dbReference type="Proteomes" id="UP000774699">
    <property type="component" value="Unassembled WGS sequence"/>
</dbReference>
<keyword evidence="1" id="KW-1133">Transmembrane helix</keyword>
<dbReference type="AlphaFoldDB" id="A0A8T4C8P7"/>
<reference evidence="3" key="1">
    <citation type="submission" date="2019-03" db="EMBL/GenBank/DDBJ databases">
        <title>Lake Tanganyika Metagenome-Assembled Genomes (MAGs).</title>
        <authorList>
            <person name="Tran P."/>
        </authorList>
    </citation>
    <scope>NUCLEOTIDE SEQUENCE</scope>
    <source>
        <strain evidence="3">M_DeepCast_50m_m2_156</strain>
    </source>
</reference>
<organism evidence="3 4">
    <name type="scientific">Candidatus Iainarchaeum sp</name>
    <dbReference type="NCBI Taxonomy" id="3101447"/>
    <lineage>
        <taxon>Archaea</taxon>
        <taxon>Candidatus Iainarchaeota</taxon>
        <taxon>Candidatus Iainarchaeia</taxon>
        <taxon>Candidatus Iainarchaeales</taxon>
        <taxon>Candidatus Iainarchaeaceae</taxon>
        <taxon>Candidatus Iainarchaeum</taxon>
    </lineage>
</organism>
<protein>
    <recommendedName>
        <fullName evidence="2">EfeO-type cupredoxin-like domain-containing protein</fullName>
    </recommendedName>
</protein>
<evidence type="ECO:0000313" key="4">
    <source>
        <dbReference type="Proteomes" id="UP000774699"/>
    </source>
</evidence>
<dbReference type="Pfam" id="PF13473">
    <property type="entry name" value="Cupredoxin_1"/>
    <property type="match status" value="1"/>
</dbReference>
<proteinExistence type="predicted"/>
<dbReference type="SUPFAM" id="SSF49503">
    <property type="entry name" value="Cupredoxins"/>
    <property type="match status" value="1"/>
</dbReference>
<feature type="transmembrane region" description="Helical" evidence="1">
    <location>
        <begin position="20"/>
        <end position="39"/>
    </location>
</feature>
<evidence type="ECO:0000313" key="3">
    <source>
        <dbReference type="EMBL" id="MBM3282340.1"/>
    </source>
</evidence>
<name>A0A8T4C8P7_9ARCH</name>
<comment type="caution">
    <text evidence="3">The sequence shown here is derived from an EMBL/GenBank/DDBJ whole genome shotgun (WGS) entry which is preliminary data.</text>
</comment>
<keyword evidence="1" id="KW-0812">Transmembrane</keyword>
<dbReference type="Gene3D" id="2.60.40.420">
    <property type="entry name" value="Cupredoxins - blue copper proteins"/>
    <property type="match status" value="1"/>
</dbReference>
<keyword evidence="1" id="KW-0472">Membrane</keyword>
<dbReference type="EMBL" id="VGJJ01000024">
    <property type="protein sequence ID" value="MBM3282340.1"/>
    <property type="molecule type" value="Genomic_DNA"/>
</dbReference>
<dbReference type="InterPro" id="IPR028096">
    <property type="entry name" value="EfeO_Cupredoxin"/>
</dbReference>
<gene>
    <name evidence="3" type="ORF">FJY86_03300</name>
</gene>
<sequence length="160" mass="17777">MFQQFIYIVSTLETYGEPVNNAIIVGILVLFIIGGFALINGTAYRSTANQIENGKGALYNGTGEMPPIIEGKQEVYLRATKYGVYNPSNLRVKKDIPVRIHYSADWEAGCGRAVLFPEFKKQAYAPAEGEVLIEFTPLNEGVFPFHCSMKMFNGTIEVVE</sequence>
<evidence type="ECO:0000256" key="1">
    <source>
        <dbReference type="SAM" id="Phobius"/>
    </source>
</evidence>
<feature type="domain" description="EfeO-type cupredoxin-like" evidence="2">
    <location>
        <begin position="81"/>
        <end position="156"/>
    </location>
</feature>
<accession>A0A8T4C8P7</accession>